<evidence type="ECO:0000313" key="1">
    <source>
        <dbReference type="EMBL" id="EAQ96112.1"/>
    </source>
</evidence>
<protein>
    <submittedName>
        <fullName evidence="1">Uncharacterized protein</fullName>
    </submittedName>
</protein>
<organism evidence="1 2">
    <name type="scientific">Congregibacter litoralis KT71</name>
    <dbReference type="NCBI Taxonomy" id="314285"/>
    <lineage>
        <taxon>Bacteria</taxon>
        <taxon>Pseudomonadati</taxon>
        <taxon>Pseudomonadota</taxon>
        <taxon>Gammaproteobacteria</taxon>
        <taxon>Cellvibrionales</taxon>
        <taxon>Halieaceae</taxon>
        <taxon>Congregibacter</taxon>
    </lineage>
</organism>
<dbReference type="AlphaFoldDB" id="A4AD59"/>
<dbReference type="Proteomes" id="UP000019205">
    <property type="component" value="Chromosome"/>
</dbReference>
<gene>
    <name evidence="1" type="ORF">KT71_08650</name>
</gene>
<comment type="caution">
    <text evidence="1">The sequence shown here is derived from an EMBL/GenBank/DDBJ whole genome shotgun (WGS) entry which is preliminary data.</text>
</comment>
<dbReference type="HOGENOM" id="CLU_1728263_0_0_6"/>
<sequence length="151" mass="16874">MHEDKELEGLESLYKQVMPEAPIFISEEEDQQILNVARSHLDRSDKTKVVSIAQYRRARVAWSGLSIAAGLLIGIMLNITSEPDSSTASPINEQMLYMGDGPQRTQVALDDLDASELQTLIAELVLRGEIDNADALLDYFRSRYPDFSATE</sequence>
<proteinExistence type="predicted"/>
<keyword evidence="2" id="KW-1185">Reference proteome</keyword>
<accession>A4AD59</accession>
<reference evidence="1 2" key="1">
    <citation type="journal article" date="2007" name="Proc. Natl. Acad. Sci. U.S.A.">
        <title>Characterization of a marine gammaproteobacterium capable of aerobic anoxygenic photosynthesis.</title>
        <authorList>
            <person name="Fuchs B.M."/>
            <person name="Spring S."/>
            <person name="Teeling H."/>
            <person name="Quast C."/>
            <person name="Wulf J."/>
            <person name="Schattenhofer M."/>
            <person name="Yan S."/>
            <person name="Ferriera S."/>
            <person name="Johnson J."/>
            <person name="Glockner F.O."/>
            <person name="Amann R."/>
        </authorList>
    </citation>
    <scope>NUCLEOTIDE SEQUENCE [LARGE SCALE GENOMIC DNA]</scope>
    <source>
        <strain evidence="1">KT71</strain>
    </source>
</reference>
<dbReference type="EMBL" id="AAOA02000003">
    <property type="protein sequence ID" value="EAQ96112.1"/>
    <property type="molecule type" value="Genomic_DNA"/>
</dbReference>
<dbReference type="STRING" id="314285.KT71_08650"/>
<name>A4AD59_9GAMM</name>
<evidence type="ECO:0000313" key="2">
    <source>
        <dbReference type="Proteomes" id="UP000019205"/>
    </source>
</evidence>
<reference evidence="1 2" key="2">
    <citation type="journal article" date="2009" name="PLoS ONE">
        <title>The photosynthetic apparatus and its regulation in the aerobic gammaproteobacterium Congregibacter litoralis gen. nov., sp. nov.</title>
        <authorList>
            <person name="Spring S."/>
            <person name="Lunsdorf H."/>
            <person name="Fuchs B.M."/>
            <person name="Tindall B.J."/>
        </authorList>
    </citation>
    <scope>NUCLEOTIDE SEQUENCE [LARGE SCALE GENOMIC DNA]</scope>
    <source>
        <strain evidence="1">KT71</strain>
    </source>
</reference>
<dbReference type="RefSeq" id="WP_008294159.1">
    <property type="nucleotide sequence ID" value="NZ_CM002299.1"/>
</dbReference>